<dbReference type="InterPro" id="IPR016187">
    <property type="entry name" value="CTDL_fold"/>
</dbReference>
<keyword evidence="2" id="KW-1015">Disulfide bond</keyword>
<dbReference type="Proteomes" id="UP000515156">
    <property type="component" value="Chromosome 3"/>
</dbReference>
<dbReference type="InterPro" id="IPR018378">
    <property type="entry name" value="C-type_lectin_CS"/>
</dbReference>
<keyword evidence="7" id="KW-1185">Reference proteome</keyword>
<dbReference type="KEGG" id="muo:115466116"/>
<dbReference type="InterPro" id="IPR001304">
    <property type="entry name" value="C-type_lectin-like"/>
</dbReference>
<accession>A0A6P7XKJ6</accession>
<feature type="compositionally biased region" description="Basic and acidic residues" evidence="4">
    <location>
        <begin position="37"/>
        <end position="64"/>
    </location>
</feature>
<evidence type="ECO:0000256" key="1">
    <source>
        <dbReference type="ARBA" id="ARBA00022734"/>
    </source>
</evidence>
<dbReference type="GO" id="GO:0030246">
    <property type="term" value="F:carbohydrate binding"/>
    <property type="evidence" value="ECO:0007669"/>
    <property type="project" value="UniProtKB-KW"/>
</dbReference>
<keyword evidence="5" id="KW-0472">Membrane</keyword>
<proteinExistence type="predicted"/>
<dbReference type="FunCoup" id="A0A6P7XKJ6">
    <property type="interactions" value="203"/>
</dbReference>
<name>A0A6P7XKJ6_9AMPH</name>
<evidence type="ECO:0000313" key="7">
    <source>
        <dbReference type="Proteomes" id="UP000515156"/>
    </source>
</evidence>
<evidence type="ECO:0000256" key="4">
    <source>
        <dbReference type="SAM" id="MobiDB-lite"/>
    </source>
</evidence>
<dbReference type="SUPFAM" id="SSF56436">
    <property type="entry name" value="C-type lectin-like"/>
    <property type="match status" value="1"/>
</dbReference>
<feature type="region of interest" description="Disordered" evidence="4">
    <location>
        <begin position="1"/>
        <end position="64"/>
    </location>
</feature>
<dbReference type="InterPro" id="IPR050111">
    <property type="entry name" value="C-type_lectin/snaclec_domain"/>
</dbReference>
<dbReference type="RefSeq" id="XP_030053018.1">
    <property type="nucleotide sequence ID" value="XM_030197158.1"/>
</dbReference>
<keyword evidence="5" id="KW-0812">Transmembrane</keyword>
<gene>
    <name evidence="8" type="primary">CLEC4G</name>
</gene>
<dbReference type="PROSITE" id="PS00615">
    <property type="entry name" value="C_TYPE_LECTIN_1"/>
    <property type="match status" value="1"/>
</dbReference>
<protein>
    <submittedName>
        <fullName evidence="8">C-type lectin domain family 4 member G</fullName>
    </submittedName>
</protein>
<keyword evidence="3" id="KW-0175">Coiled coil</keyword>
<dbReference type="InterPro" id="IPR016186">
    <property type="entry name" value="C-type_lectin-like/link_sf"/>
</dbReference>
<dbReference type="PROSITE" id="PS50041">
    <property type="entry name" value="C_TYPE_LECTIN_2"/>
    <property type="match status" value="1"/>
</dbReference>
<dbReference type="OrthoDB" id="6133475at2759"/>
<evidence type="ECO:0000256" key="3">
    <source>
        <dbReference type="SAM" id="Coils"/>
    </source>
</evidence>
<dbReference type="Gene3D" id="3.10.100.10">
    <property type="entry name" value="Mannose-Binding Protein A, subunit A"/>
    <property type="match status" value="1"/>
</dbReference>
<dbReference type="Pfam" id="PF00059">
    <property type="entry name" value="Lectin_C"/>
    <property type="match status" value="1"/>
</dbReference>
<evidence type="ECO:0000256" key="2">
    <source>
        <dbReference type="ARBA" id="ARBA00023157"/>
    </source>
</evidence>
<feature type="domain" description="C-type lectin" evidence="6">
    <location>
        <begin position="275"/>
        <end position="384"/>
    </location>
</feature>
<sequence>MDKHNVYGNLGWIPPKPGRKTDSGPSSDGDYENEAAADMKKWKPMKSDKASRSKKQDKPRDKWKEFHGLEISTIEVPPLKPSRAGKEISTVEVPPLRPPRTDLAVSPVEATSFRPPNIGLNLSCTAVETAFRAPAASPPMTGDPVRKDKDKKPMTCLYFLLLVSLLLWLVLVTVAFLKFSKISEELERLHAQYSDTVRNVSETTLKAMTEQGEARTDMQRALQELQDNSVAKDLEDARKDREKIRTEVNNEMEALHKKIDSTCTLCRCPQDWHWNQGSCYYFSTDNRNWESAQEFCISKSAHLLIVEEDETRYLLDYIKPHSYWIGLRKKANVWTWVDGKPLTFSKWNYGEPNNMRQQEHCAEMYVTGKWNDFDCSIQKQWICEKK</sequence>
<dbReference type="InterPro" id="IPR033989">
    <property type="entry name" value="CD209-like_CTLD"/>
</dbReference>
<feature type="transmembrane region" description="Helical" evidence="5">
    <location>
        <begin position="156"/>
        <end position="177"/>
    </location>
</feature>
<dbReference type="SMART" id="SM00034">
    <property type="entry name" value="CLECT"/>
    <property type="match status" value="1"/>
</dbReference>
<dbReference type="CTD" id="339390"/>
<organism evidence="7 8">
    <name type="scientific">Microcaecilia unicolor</name>
    <dbReference type="NCBI Taxonomy" id="1415580"/>
    <lineage>
        <taxon>Eukaryota</taxon>
        <taxon>Metazoa</taxon>
        <taxon>Chordata</taxon>
        <taxon>Craniata</taxon>
        <taxon>Vertebrata</taxon>
        <taxon>Euteleostomi</taxon>
        <taxon>Amphibia</taxon>
        <taxon>Gymnophiona</taxon>
        <taxon>Siphonopidae</taxon>
        <taxon>Microcaecilia</taxon>
    </lineage>
</organism>
<dbReference type="PANTHER" id="PTHR22803">
    <property type="entry name" value="MANNOSE, PHOSPHOLIPASE, LECTIN RECEPTOR RELATED"/>
    <property type="match status" value="1"/>
</dbReference>
<evidence type="ECO:0000259" key="6">
    <source>
        <dbReference type="PROSITE" id="PS50041"/>
    </source>
</evidence>
<dbReference type="CDD" id="cd03590">
    <property type="entry name" value="CLECT_DC-SIGN_like"/>
    <property type="match status" value="1"/>
</dbReference>
<dbReference type="InParanoid" id="A0A6P7XKJ6"/>
<evidence type="ECO:0000256" key="5">
    <source>
        <dbReference type="SAM" id="Phobius"/>
    </source>
</evidence>
<reference evidence="8" key="1">
    <citation type="submission" date="2025-08" db="UniProtKB">
        <authorList>
            <consortium name="RefSeq"/>
        </authorList>
    </citation>
    <scope>IDENTIFICATION</scope>
</reference>
<keyword evidence="1" id="KW-0430">Lectin</keyword>
<dbReference type="AlphaFoldDB" id="A0A6P7XKJ6"/>
<keyword evidence="5" id="KW-1133">Transmembrane helix</keyword>
<evidence type="ECO:0000313" key="8">
    <source>
        <dbReference type="RefSeq" id="XP_030053018.1"/>
    </source>
</evidence>
<feature type="coiled-coil region" evidence="3">
    <location>
        <begin position="208"/>
        <end position="254"/>
    </location>
</feature>
<dbReference type="GeneID" id="115466116"/>